<dbReference type="InterPro" id="IPR023213">
    <property type="entry name" value="CAT-like_dom_sf"/>
</dbReference>
<dbReference type="SUPFAM" id="SSF56801">
    <property type="entry name" value="Acetyl-CoA synthetase-like"/>
    <property type="match status" value="1"/>
</dbReference>
<dbReference type="KEGG" id="cmp:Cha6605_2622"/>
<dbReference type="GO" id="GO:0043041">
    <property type="term" value="P:amino acid activation for nonribosomal peptide biosynthetic process"/>
    <property type="evidence" value="ECO:0007669"/>
    <property type="project" value="TreeGrafter"/>
</dbReference>
<dbReference type="GO" id="GO:0044550">
    <property type="term" value="P:secondary metabolite biosynthetic process"/>
    <property type="evidence" value="ECO:0007669"/>
    <property type="project" value="UniProtKB-ARBA"/>
</dbReference>
<gene>
    <name evidence="5" type="ORF">Cha6605_2622</name>
</gene>
<dbReference type="InterPro" id="IPR020806">
    <property type="entry name" value="PKS_PP-bd"/>
</dbReference>
<evidence type="ECO:0000313" key="5">
    <source>
        <dbReference type="EMBL" id="AFY93667.1"/>
    </source>
</evidence>
<dbReference type="Gene3D" id="3.30.559.10">
    <property type="entry name" value="Chloramphenicol acetyltransferase-like domain"/>
    <property type="match status" value="2"/>
</dbReference>
<dbReference type="GO" id="GO:0005737">
    <property type="term" value="C:cytoplasm"/>
    <property type="evidence" value="ECO:0007669"/>
    <property type="project" value="TreeGrafter"/>
</dbReference>
<dbReference type="HOGENOM" id="CLU_000022_51_2_3"/>
<evidence type="ECO:0000256" key="3">
    <source>
        <dbReference type="ARBA" id="ARBA00022553"/>
    </source>
</evidence>
<dbReference type="Gene3D" id="3.30.559.30">
    <property type="entry name" value="Nonribosomal peptide synthetase, condensation domain"/>
    <property type="match status" value="2"/>
</dbReference>
<dbReference type="PANTHER" id="PTHR45527:SF1">
    <property type="entry name" value="FATTY ACID SYNTHASE"/>
    <property type="match status" value="1"/>
</dbReference>
<dbReference type="PANTHER" id="PTHR45527">
    <property type="entry name" value="NONRIBOSOMAL PEPTIDE SYNTHETASE"/>
    <property type="match status" value="1"/>
</dbReference>
<dbReference type="NCBIfam" id="TIGR01733">
    <property type="entry name" value="AA-adenyl-dom"/>
    <property type="match status" value="1"/>
</dbReference>
<evidence type="ECO:0000313" key="6">
    <source>
        <dbReference type="Proteomes" id="UP000010366"/>
    </source>
</evidence>
<dbReference type="PROSITE" id="PS50075">
    <property type="entry name" value="CARRIER"/>
    <property type="match status" value="1"/>
</dbReference>
<dbReference type="PATRIC" id="fig|1173020.3.peg.2992"/>
<sequence length="1588" mass="176758">MTNDLSKRIAALSPEQQALLKQRLSQQKTSQPTQVWAIPKRDKTTGQDRFAVSFGQQRMWFQDQLGTQSAVSNNVSISLKISGNLDVNALERSLVEILDRHEVLRTNFQTIAGELIQIIHPVGNWYVPFIDLRSLDPLERDREIERIAQAQACQIFNLATDVLLRSSLLICAPTEHILLLTLHHISVDAWSIGVFFRELSAIYAAFASGKPSPLSALPVQYADFAIWQRQYLQGQMLAEDLAYWQQKLHQAPDLLPLPSDRSRPSVQSFTGKTLSFTIPKPLTKSISALSQQTGCTTFVTLLAALQTLLFRYSGQEDILVGAPIANRQQPELENLIGCFINTLVFRSDLSGNPSFRILLDRVRETVLGSLAHQTLPFEKLVEELQLARNLTYAPLFQVMLVFQNAFSIENIELPNLAVEHDRIDNHTSQFDFTIHLVESEIGLIGKLEYNTDLFDESTIERLLAHFQTLLAGIVANPDCCLAELPLLAPSELQQLQSWNQSAVNDLPIIGIDRAFAAQVSRTPDALAVICGDEQLTYRELDRRTNQLAHYLQNLGVKADSLVGICVDRSIETIVGLWGIIKAGGAYVPIDPNYPAERLEFILADAQVSVLLTKKSLLQRLKPLLVLQSTRRRTNNFDAPVVLLDGDWERINLESDADLAVSPPIERLAYIIYTSGSTGQPKGVMVQHDSLANYTAAAIEEYTISDRDRVLQFASLSFDAAAEEIFPCLTCGATLVLRTEAMLSSIEIFLHTCDEWQITVLDLPTAFWHQMVTEMSTQKLSLPDSVRLVILGGEKAARDRFITWQKLVKPHVRLVNSYGPTEATIVTTTIDLSALTEAQLTGRELPIGTPVTNASTYILDSSLQPTPSGIPGELYIGGAGVARGYLNRPDLTALAFIPDPFKPNARLYKTGDRVRYWADGNIEFLGRIDRQVKIRGFRIELGEIEALLTQHPQVRESLVIDRPDANGDIEIVAYIVPESDSELTIRSLRRLLETRLPKYMMPAGFVLLAAFPLNGNGKIDRQMLPAPELDRSDLDNVFIAPRTPIETEIARIFGEVLNLVGGSGAFAPAIASMQENRVGVDDDFFELGGHSLLATKLIARLLSSFEVPLSIVDLFQSPTVAGLAERIDRLSIDRKSSLRPIERTFSVSAPLSFSQESIWAWHHAGSKSSALNSSIVLRITGDLNRAVVERSFNEIVRRHEILRTVFREIDERPIQSILPTLHLPLGYQDLQPLPPDERELAAFNLAIDLATPEFDLAVAPLLRTNLLQLAPQEHWLLLTMHHIITDGSSFSLLIDELHQLIQAYERGLPSPLSLVPLQYADFVAWQQQPEHQVEIDRQLAYWSQKLVDGNGNADSTVSTKTLTSQSKYGFTAFPDALAEAIAALSQTLGVTSFAILSTGLQLALAAESGREEIAIVTTIGNRTVPQTETMLGCFINETILKSQLCPDLTGKMLLDRLQLDIYEAIAHKDVPFESVLSQIERHAPIDLMASLTVTNSTQGLAAIPNWELVVMQTRTQQWDDISAELDDIGTPLEFYIEMSKPMRVMVNYGIERYTEESIDRLLASYESILRKLITAPAATVAHLLEEART</sequence>
<dbReference type="eggNOG" id="COG1020">
    <property type="taxonomic scope" value="Bacteria"/>
</dbReference>
<dbReference type="InterPro" id="IPR036736">
    <property type="entry name" value="ACP-like_sf"/>
</dbReference>
<dbReference type="InterPro" id="IPR006162">
    <property type="entry name" value="Ppantetheine_attach_site"/>
</dbReference>
<dbReference type="InterPro" id="IPR045851">
    <property type="entry name" value="AMP-bd_C_sf"/>
</dbReference>
<dbReference type="SMART" id="SM00823">
    <property type="entry name" value="PKS_PP"/>
    <property type="match status" value="1"/>
</dbReference>
<dbReference type="Proteomes" id="UP000010366">
    <property type="component" value="Chromosome"/>
</dbReference>
<evidence type="ECO:0000256" key="2">
    <source>
        <dbReference type="ARBA" id="ARBA00022450"/>
    </source>
</evidence>
<dbReference type="GO" id="GO:0003824">
    <property type="term" value="F:catalytic activity"/>
    <property type="evidence" value="ECO:0007669"/>
    <property type="project" value="InterPro"/>
</dbReference>
<dbReference type="Pfam" id="PF00501">
    <property type="entry name" value="AMP-binding"/>
    <property type="match status" value="1"/>
</dbReference>
<dbReference type="Gene3D" id="3.30.300.30">
    <property type="match status" value="1"/>
</dbReference>
<keyword evidence="2" id="KW-0596">Phosphopantetheine</keyword>
<comment type="cofactor">
    <cofactor evidence="1">
        <name>pantetheine 4'-phosphate</name>
        <dbReference type="ChEBI" id="CHEBI:47942"/>
    </cofactor>
</comment>
<reference evidence="5 6" key="1">
    <citation type="submission" date="2012-05" db="EMBL/GenBank/DDBJ databases">
        <title>Finished chromosome of genome of Chamaesiphon sp. PCC 6605.</title>
        <authorList>
            <consortium name="US DOE Joint Genome Institute"/>
            <person name="Gugger M."/>
            <person name="Coursin T."/>
            <person name="Rippka R."/>
            <person name="Tandeau De Marsac N."/>
            <person name="Huntemann M."/>
            <person name="Wei C.-L."/>
            <person name="Han J."/>
            <person name="Detter J.C."/>
            <person name="Han C."/>
            <person name="Tapia R."/>
            <person name="Chen A."/>
            <person name="Kyrpides N."/>
            <person name="Mavromatis K."/>
            <person name="Markowitz V."/>
            <person name="Szeto E."/>
            <person name="Ivanova N."/>
            <person name="Pagani I."/>
            <person name="Pati A."/>
            <person name="Goodwin L."/>
            <person name="Nordberg H.P."/>
            <person name="Cantor M.N."/>
            <person name="Hua S.X."/>
            <person name="Woyke T."/>
            <person name="Kerfeld C.A."/>
        </authorList>
    </citation>
    <scope>NUCLEOTIDE SEQUENCE [LARGE SCALE GENOMIC DNA]</scope>
    <source>
        <strain evidence="6">ATCC 27169 / PCC 6605</strain>
    </source>
</reference>
<dbReference type="PROSITE" id="PS00455">
    <property type="entry name" value="AMP_BINDING"/>
    <property type="match status" value="1"/>
</dbReference>
<dbReference type="FunFam" id="2.30.38.10:FF:000001">
    <property type="entry name" value="Non-ribosomal peptide synthetase PvdI"/>
    <property type="match status" value="1"/>
</dbReference>
<keyword evidence="3" id="KW-0597">Phosphoprotein</keyword>
<dbReference type="GO" id="GO:0008610">
    <property type="term" value="P:lipid biosynthetic process"/>
    <property type="evidence" value="ECO:0007669"/>
    <property type="project" value="UniProtKB-ARBA"/>
</dbReference>
<dbReference type="PROSITE" id="PS00012">
    <property type="entry name" value="PHOSPHOPANTETHEINE"/>
    <property type="match status" value="1"/>
</dbReference>
<dbReference type="OrthoDB" id="473401at2"/>
<organism evidence="5 6">
    <name type="scientific">Chamaesiphon minutus (strain ATCC 27169 / PCC 6605)</name>
    <dbReference type="NCBI Taxonomy" id="1173020"/>
    <lineage>
        <taxon>Bacteria</taxon>
        <taxon>Bacillati</taxon>
        <taxon>Cyanobacteriota</taxon>
        <taxon>Cyanophyceae</taxon>
        <taxon>Gomontiellales</taxon>
        <taxon>Chamaesiphonaceae</taxon>
        <taxon>Chamaesiphon</taxon>
    </lineage>
</organism>
<dbReference type="InterPro" id="IPR020845">
    <property type="entry name" value="AMP-binding_CS"/>
</dbReference>
<dbReference type="CDD" id="cd19531">
    <property type="entry name" value="LCL_NRPS-like"/>
    <property type="match status" value="2"/>
</dbReference>
<dbReference type="InterPro" id="IPR000873">
    <property type="entry name" value="AMP-dep_synth/lig_dom"/>
</dbReference>
<dbReference type="InterPro" id="IPR010071">
    <property type="entry name" value="AA_adenyl_dom"/>
</dbReference>
<dbReference type="FunFam" id="3.40.50.980:FF:000001">
    <property type="entry name" value="Non-ribosomal peptide synthetase"/>
    <property type="match status" value="1"/>
</dbReference>
<dbReference type="Gene3D" id="1.10.1200.10">
    <property type="entry name" value="ACP-like"/>
    <property type="match status" value="1"/>
</dbReference>
<dbReference type="FunFam" id="3.30.300.30:FF:000010">
    <property type="entry name" value="Enterobactin synthetase component F"/>
    <property type="match status" value="1"/>
</dbReference>
<accession>K9UEW8</accession>
<protein>
    <submittedName>
        <fullName evidence="5">Amino acid adenylation enzyme/thioester reductase family protein</fullName>
    </submittedName>
</protein>
<dbReference type="SUPFAM" id="SSF52777">
    <property type="entry name" value="CoA-dependent acyltransferases"/>
    <property type="match status" value="4"/>
</dbReference>
<feature type="domain" description="Carrier" evidence="4">
    <location>
        <begin position="1039"/>
        <end position="1130"/>
    </location>
</feature>
<keyword evidence="6" id="KW-1185">Reference proteome</keyword>
<dbReference type="InterPro" id="IPR001242">
    <property type="entry name" value="Condensation_dom"/>
</dbReference>
<dbReference type="InterPro" id="IPR009081">
    <property type="entry name" value="PP-bd_ACP"/>
</dbReference>
<dbReference type="STRING" id="1173020.Cha6605_2622"/>
<dbReference type="GO" id="GO:0031177">
    <property type="term" value="F:phosphopantetheine binding"/>
    <property type="evidence" value="ECO:0007669"/>
    <property type="project" value="InterPro"/>
</dbReference>
<name>K9UEW8_CHAP6</name>
<dbReference type="Gene3D" id="3.40.50.980">
    <property type="match status" value="2"/>
</dbReference>
<dbReference type="Pfam" id="PF00550">
    <property type="entry name" value="PP-binding"/>
    <property type="match status" value="1"/>
</dbReference>
<dbReference type="SUPFAM" id="SSF47336">
    <property type="entry name" value="ACP-like"/>
    <property type="match status" value="1"/>
</dbReference>
<dbReference type="Gene3D" id="2.30.38.10">
    <property type="entry name" value="Luciferase, Domain 3"/>
    <property type="match status" value="1"/>
</dbReference>
<dbReference type="InterPro" id="IPR025110">
    <property type="entry name" value="AMP-bd_C"/>
</dbReference>
<evidence type="ECO:0000259" key="4">
    <source>
        <dbReference type="PROSITE" id="PS50075"/>
    </source>
</evidence>
<dbReference type="Pfam" id="PF00668">
    <property type="entry name" value="Condensation"/>
    <property type="match status" value="2"/>
</dbReference>
<dbReference type="Pfam" id="PF13193">
    <property type="entry name" value="AMP-binding_C"/>
    <property type="match status" value="1"/>
</dbReference>
<evidence type="ECO:0000256" key="1">
    <source>
        <dbReference type="ARBA" id="ARBA00001957"/>
    </source>
</evidence>
<dbReference type="FunFam" id="3.40.50.12780:FF:000012">
    <property type="entry name" value="Non-ribosomal peptide synthetase"/>
    <property type="match status" value="1"/>
</dbReference>
<proteinExistence type="predicted"/>
<dbReference type="RefSeq" id="WP_015159813.1">
    <property type="nucleotide sequence ID" value="NC_019697.1"/>
</dbReference>
<dbReference type="EMBL" id="CP003600">
    <property type="protein sequence ID" value="AFY93667.1"/>
    <property type="molecule type" value="Genomic_DNA"/>
</dbReference>